<reference evidence="2 3" key="1">
    <citation type="submission" date="2024-06" db="EMBL/GenBank/DDBJ databases">
        <title>Sorghum-associated microbial communities from plants grown in Nebraska, USA.</title>
        <authorList>
            <person name="Schachtman D."/>
        </authorList>
    </citation>
    <scope>NUCLEOTIDE SEQUENCE [LARGE SCALE GENOMIC DNA]</scope>
    <source>
        <strain evidence="2 3">1073</strain>
    </source>
</reference>
<sequence>MDHGLSIRQRAYGETFAASPRIWRAALLLDLAAGGTGDAIAQTAPPPADEVNPLIGSLHGGNTFPGVVMPFGMLQRSPENTRGKHTHTASSSGYQYDALRIRSFSLTHLSGAGCRDASGDVPFMPVTTAVTSSPSADATDSIYASDFSQANEHARAGDYRVRLANGVRVEFGAATRSGLASFRFPVGKPANLLIRASDAEVGSSDSHRRAYRSSISHVPIRHTPMRRTACRRRRRNTADDRGVVATLRRMLHEVRRT</sequence>
<dbReference type="RefSeq" id="WP_354016055.1">
    <property type="nucleotide sequence ID" value="NZ_JBEPMU010000008.1"/>
</dbReference>
<dbReference type="Proteomes" id="UP001549184">
    <property type="component" value="Unassembled WGS sequence"/>
</dbReference>
<keyword evidence="3" id="KW-1185">Reference proteome</keyword>
<evidence type="ECO:0000313" key="2">
    <source>
        <dbReference type="EMBL" id="MET3654715.1"/>
    </source>
</evidence>
<gene>
    <name evidence="2" type="ORF">ABIC75_004463</name>
</gene>
<evidence type="ECO:0000313" key="3">
    <source>
        <dbReference type="Proteomes" id="UP001549184"/>
    </source>
</evidence>
<dbReference type="PANTHER" id="PTHR12143:SF43">
    <property type="entry name" value="PUTATIVE-RELATED"/>
    <property type="match status" value="1"/>
</dbReference>
<dbReference type="Gene3D" id="2.70.98.10">
    <property type="match status" value="1"/>
</dbReference>
<feature type="domain" description="Glycosyl hydrolase family 92 N-terminal" evidence="1">
    <location>
        <begin position="51"/>
        <end position="202"/>
    </location>
</feature>
<dbReference type="InterPro" id="IPR050883">
    <property type="entry name" value="PNGase"/>
</dbReference>
<dbReference type="EMBL" id="JBEPMU010000008">
    <property type="protein sequence ID" value="MET3654715.1"/>
    <property type="molecule type" value="Genomic_DNA"/>
</dbReference>
<dbReference type="InterPro" id="IPR041371">
    <property type="entry name" value="GH92_N"/>
</dbReference>
<name>A0ABV2K278_9GAMM</name>
<evidence type="ECO:0000259" key="1">
    <source>
        <dbReference type="Pfam" id="PF17678"/>
    </source>
</evidence>
<dbReference type="PANTHER" id="PTHR12143">
    <property type="entry name" value="PEPTIDE N-GLYCANASE PNGASE -RELATED"/>
    <property type="match status" value="1"/>
</dbReference>
<comment type="caution">
    <text evidence="2">The sequence shown here is derived from an EMBL/GenBank/DDBJ whole genome shotgun (WGS) entry which is preliminary data.</text>
</comment>
<proteinExistence type="predicted"/>
<organism evidence="2 3">
    <name type="scientific">Dyella japonica</name>
    <dbReference type="NCBI Taxonomy" id="231455"/>
    <lineage>
        <taxon>Bacteria</taxon>
        <taxon>Pseudomonadati</taxon>
        <taxon>Pseudomonadota</taxon>
        <taxon>Gammaproteobacteria</taxon>
        <taxon>Lysobacterales</taxon>
        <taxon>Rhodanobacteraceae</taxon>
        <taxon>Dyella</taxon>
    </lineage>
</organism>
<dbReference type="InterPro" id="IPR014718">
    <property type="entry name" value="GH-type_carb-bd"/>
</dbReference>
<dbReference type="Pfam" id="PF17678">
    <property type="entry name" value="Glyco_hydro_92N"/>
    <property type="match status" value="1"/>
</dbReference>
<protein>
    <submittedName>
        <fullName evidence="2">Alpha-1,2-mannosidase</fullName>
    </submittedName>
</protein>
<accession>A0ABV2K278</accession>